<dbReference type="RefSeq" id="WP_326702802.1">
    <property type="nucleotide sequence ID" value="NZ_CP108861.1"/>
</dbReference>
<dbReference type="SUPFAM" id="SSF53850">
    <property type="entry name" value="Periplasmic binding protein-like II"/>
    <property type="match status" value="1"/>
</dbReference>
<sequence length="556" mass="61133">MTRRGGTLRYAGRGDVDHLDTVCANYTASAVVERAYARQLVSHRSTDDGTVELVADLAEQLPTRERGDVSGDGRSYTFTLRDGACWNTPEPRQVSAYDMARGLRRLGNPVARCPLLSYYTDTIEGMRAYCEGFARVPGRVDALAEYLEGAELPGIEALDERTLVIRLLHPTPDFLDMMTLPFASAAPAEYLRHLPASADFDAHLLSDGPYVPVRHVPGEQLVLERNPAWRQDSDPVRGQYVDRITVTLGLSQREASRRVDEGTADALWDVAPELESTETSAVRVSAANGELNPCLLINTMSPNEAGATGRLLVRQALQYAVDKRAVASVYGDPLPGTLATQLLPPGNPAHTPFDLYPTPGFRGDPDRARRLLAEAGYPDGLTLRMIHRDAGHHPAVAEAVRTGLARAGITVLLQAVGQAEFYAGYLDVADRARQGVWDITTQGWLPDWQGNNARSYLQPHFDSSDLTADDATWGVCYGFYRSAETNRLIRSATTAEDHATADAYYRQADRRIMADAAVVPIMYQDSATLHSRRVRGFTSFPNYLGDPTRIWLEAEA</sequence>
<feature type="domain" description="Solute-binding protein family 5" evidence="1">
    <location>
        <begin position="53"/>
        <end position="452"/>
    </location>
</feature>
<evidence type="ECO:0000313" key="2">
    <source>
        <dbReference type="EMBL" id="WSB11219.1"/>
    </source>
</evidence>
<dbReference type="InterPro" id="IPR030678">
    <property type="entry name" value="Peptide/Ni-bd"/>
</dbReference>
<dbReference type="Gene3D" id="3.10.105.10">
    <property type="entry name" value="Dipeptide-binding Protein, Domain 3"/>
    <property type="match status" value="1"/>
</dbReference>
<dbReference type="EMBL" id="CP109083">
    <property type="protein sequence ID" value="WSB11219.1"/>
    <property type="molecule type" value="Genomic_DNA"/>
</dbReference>
<evidence type="ECO:0000259" key="1">
    <source>
        <dbReference type="Pfam" id="PF00496"/>
    </source>
</evidence>
<dbReference type="InterPro" id="IPR039424">
    <property type="entry name" value="SBP_5"/>
</dbReference>
<dbReference type="Gene3D" id="3.40.190.10">
    <property type="entry name" value="Periplasmic binding protein-like II"/>
    <property type="match status" value="1"/>
</dbReference>
<dbReference type="PANTHER" id="PTHR30290">
    <property type="entry name" value="PERIPLASMIC BINDING COMPONENT OF ABC TRANSPORTER"/>
    <property type="match status" value="1"/>
</dbReference>
<dbReference type="PANTHER" id="PTHR30290:SF83">
    <property type="entry name" value="ABC TRANSPORTER SUBSTRATE-BINDING PROTEIN"/>
    <property type="match status" value="1"/>
</dbReference>
<gene>
    <name evidence="2" type="ORF">OG849_30185</name>
</gene>
<reference evidence="2 3" key="1">
    <citation type="submission" date="2022-10" db="EMBL/GenBank/DDBJ databases">
        <title>The complete genomes of actinobacterial strains from the NBC collection.</title>
        <authorList>
            <person name="Joergensen T.S."/>
            <person name="Alvarez Arevalo M."/>
            <person name="Sterndorff E.B."/>
            <person name="Faurdal D."/>
            <person name="Vuksanovic O."/>
            <person name="Mourched A.-S."/>
            <person name="Charusanti P."/>
            <person name="Shaw S."/>
            <person name="Blin K."/>
            <person name="Weber T."/>
        </authorList>
    </citation>
    <scope>NUCLEOTIDE SEQUENCE [LARGE SCALE GENOMIC DNA]</scope>
    <source>
        <strain evidence="2 3">NBC 01792</strain>
    </source>
</reference>
<dbReference type="PIRSF" id="PIRSF002741">
    <property type="entry name" value="MppA"/>
    <property type="match status" value="1"/>
</dbReference>
<dbReference type="CDD" id="cd08506">
    <property type="entry name" value="PBP2_clavulanate_OppA2"/>
    <property type="match status" value="1"/>
</dbReference>
<dbReference type="Proteomes" id="UP001356428">
    <property type="component" value="Chromosome"/>
</dbReference>
<dbReference type="Pfam" id="PF00496">
    <property type="entry name" value="SBP_bac_5"/>
    <property type="match status" value="1"/>
</dbReference>
<name>A0ABZ1F4K2_9ACTN</name>
<proteinExistence type="predicted"/>
<dbReference type="InterPro" id="IPR000914">
    <property type="entry name" value="SBP_5_dom"/>
</dbReference>
<evidence type="ECO:0000313" key="3">
    <source>
        <dbReference type="Proteomes" id="UP001356428"/>
    </source>
</evidence>
<organism evidence="2 3">
    <name type="scientific">Streptomyces cyaneofuscatus</name>
    <dbReference type="NCBI Taxonomy" id="66883"/>
    <lineage>
        <taxon>Bacteria</taxon>
        <taxon>Bacillati</taxon>
        <taxon>Actinomycetota</taxon>
        <taxon>Actinomycetes</taxon>
        <taxon>Kitasatosporales</taxon>
        <taxon>Streptomycetaceae</taxon>
        <taxon>Streptomyces</taxon>
    </lineage>
</organism>
<keyword evidence="3" id="KW-1185">Reference proteome</keyword>
<accession>A0ABZ1F4K2</accession>
<protein>
    <submittedName>
        <fullName evidence="2">ABC transporter substrate-binding protein</fullName>
    </submittedName>
</protein>